<feature type="compositionally biased region" description="Polar residues" evidence="1">
    <location>
        <begin position="1"/>
        <end position="20"/>
    </location>
</feature>
<sequence length="193" mass="21366">MNGNSPYYVNRNGYSSNAQDNIDDRATQSQRPSLLPSKHPPSRHEIAHEEVVHAKRLSETRAQAYHSAAPLGRSQPPLPPPGPSSCRCWEYMPIGQHDPQSHGVRPGEGRMQEIVNAQAARERVAGCVCQNMGWPVGWHSRWLHNEPAEKDDEDKVTFQLGAKKKTKRKRESDAQDEGGADAEGSSAGIEKGR</sequence>
<evidence type="ECO:0000313" key="2">
    <source>
        <dbReference type="EMBL" id="USW58605.1"/>
    </source>
</evidence>
<keyword evidence="3" id="KW-1185">Reference proteome</keyword>
<proteinExistence type="predicted"/>
<name>A0A9Q9EQ00_9PEZI</name>
<dbReference type="Proteomes" id="UP001056384">
    <property type="component" value="Chromosome 11"/>
</dbReference>
<reference evidence="2" key="1">
    <citation type="submission" date="2022-06" db="EMBL/GenBank/DDBJ databases">
        <title>Complete genome sequences of two strains of the flax pathogen Septoria linicola.</title>
        <authorList>
            <person name="Lapalu N."/>
            <person name="Simon A."/>
            <person name="Demenou B."/>
            <person name="Paumier D."/>
            <person name="Guillot M.-P."/>
            <person name="Gout L."/>
            <person name="Valade R."/>
        </authorList>
    </citation>
    <scope>NUCLEOTIDE SEQUENCE</scope>
    <source>
        <strain evidence="2">SE15195</strain>
    </source>
</reference>
<feature type="region of interest" description="Disordered" evidence="1">
    <location>
        <begin position="147"/>
        <end position="193"/>
    </location>
</feature>
<dbReference type="AlphaFoldDB" id="A0A9Q9EQ00"/>
<gene>
    <name evidence="2" type="ORF">Slin15195_G119240</name>
</gene>
<evidence type="ECO:0000256" key="1">
    <source>
        <dbReference type="SAM" id="MobiDB-lite"/>
    </source>
</evidence>
<organism evidence="2 3">
    <name type="scientific">Septoria linicola</name>
    <dbReference type="NCBI Taxonomy" id="215465"/>
    <lineage>
        <taxon>Eukaryota</taxon>
        <taxon>Fungi</taxon>
        <taxon>Dikarya</taxon>
        <taxon>Ascomycota</taxon>
        <taxon>Pezizomycotina</taxon>
        <taxon>Dothideomycetes</taxon>
        <taxon>Dothideomycetidae</taxon>
        <taxon>Mycosphaerellales</taxon>
        <taxon>Mycosphaerellaceae</taxon>
        <taxon>Septoria</taxon>
    </lineage>
</organism>
<feature type="compositionally biased region" description="Basic and acidic residues" evidence="1">
    <location>
        <begin position="147"/>
        <end position="156"/>
    </location>
</feature>
<feature type="compositionally biased region" description="Low complexity" evidence="1">
    <location>
        <begin position="182"/>
        <end position="193"/>
    </location>
</feature>
<feature type="region of interest" description="Disordered" evidence="1">
    <location>
        <begin position="64"/>
        <end position="83"/>
    </location>
</feature>
<accession>A0A9Q9EQ00</accession>
<protein>
    <submittedName>
        <fullName evidence="2">Uncharacterized protein</fullName>
    </submittedName>
</protein>
<feature type="region of interest" description="Disordered" evidence="1">
    <location>
        <begin position="1"/>
        <end position="44"/>
    </location>
</feature>
<evidence type="ECO:0000313" key="3">
    <source>
        <dbReference type="Proteomes" id="UP001056384"/>
    </source>
</evidence>
<dbReference type="EMBL" id="CP099428">
    <property type="protein sequence ID" value="USW58605.1"/>
    <property type="molecule type" value="Genomic_DNA"/>
</dbReference>